<comment type="subcellular location">
    <subcellularLocation>
        <location evidence="1">Cytoplasm</location>
    </subcellularLocation>
</comment>
<evidence type="ECO:0000313" key="6">
    <source>
        <dbReference type="Proteomes" id="UP000019484"/>
    </source>
</evidence>
<reference evidence="5 6" key="1">
    <citation type="submission" date="2013-03" db="EMBL/GenBank/DDBJ databases">
        <title>The Genome Sequence of Capronia coronata CBS 617.96.</title>
        <authorList>
            <consortium name="The Broad Institute Genomics Platform"/>
            <person name="Cuomo C."/>
            <person name="de Hoog S."/>
            <person name="Gorbushina A."/>
            <person name="Walker B."/>
            <person name="Young S.K."/>
            <person name="Zeng Q."/>
            <person name="Gargeya S."/>
            <person name="Fitzgerald M."/>
            <person name="Haas B."/>
            <person name="Abouelleil A."/>
            <person name="Allen A.W."/>
            <person name="Alvarado L."/>
            <person name="Arachchi H.M."/>
            <person name="Berlin A.M."/>
            <person name="Chapman S.B."/>
            <person name="Gainer-Dewar J."/>
            <person name="Goldberg J."/>
            <person name="Griggs A."/>
            <person name="Gujja S."/>
            <person name="Hansen M."/>
            <person name="Howarth C."/>
            <person name="Imamovic A."/>
            <person name="Ireland A."/>
            <person name="Larimer J."/>
            <person name="McCowan C."/>
            <person name="Murphy C."/>
            <person name="Pearson M."/>
            <person name="Poon T.W."/>
            <person name="Priest M."/>
            <person name="Roberts A."/>
            <person name="Saif S."/>
            <person name="Shea T."/>
            <person name="Sisk P."/>
            <person name="Sykes S."/>
            <person name="Wortman J."/>
            <person name="Nusbaum C."/>
            <person name="Birren B."/>
        </authorList>
    </citation>
    <scope>NUCLEOTIDE SEQUENCE [LARGE SCALE GENOMIC DNA]</scope>
    <source>
        <strain evidence="5 6">CBS 617.96</strain>
    </source>
</reference>
<evidence type="ECO:0000256" key="1">
    <source>
        <dbReference type="ARBA" id="ARBA00004496"/>
    </source>
</evidence>
<evidence type="ECO:0000259" key="4">
    <source>
        <dbReference type="PROSITE" id="PS51207"/>
    </source>
</evidence>
<keyword evidence="6" id="KW-1185">Reference proteome</keyword>
<gene>
    <name evidence="5" type="ORF">A1O1_01041</name>
</gene>
<dbReference type="GO" id="GO:0005770">
    <property type="term" value="C:late endosome"/>
    <property type="evidence" value="ECO:0007669"/>
    <property type="project" value="TreeGrafter"/>
</dbReference>
<feature type="compositionally biased region" description="Polar residues" evidence="3">
    <location>
        <begin position="20"/>
        <end position="30"/>
    </location>
</feature>
<evidence type="ECO:0000256" key="3">
    <source>
        <dbReference type="SAM" id="MobiDB-lite"/>
    </source>
</evidence>
<dbReference type="InterPro" id="IPR051837">
    <property type="entry name" value="SortingNexin/PXDomain-PKLike"/>
</dbReference>
<dbReference type="PANTHER" id="PTHR22999">
    <property type="entry name" value="PX SERINE/THREONINE KINASE PXK"/>
    <property type="match status" value="1"/>
</dbReference>
<comment type="caution">
    <text evidence="5">The sequence shown here is derived from an EMBL/GenBank/DDBJ whole genome shotgun (WGS) entry which is preliminary data.</text>
</comment>
<name>W9Z2X4_9EURO</name>
<sequence length="496" mass="54020">MTTSSASPSRPSFPTVATKALSTAQSSQLNVAAETKVAPSAARPPSQSNVSTDNKVTAASGPRAPSQVNGEPDNKATSKSRPSSRAPTNTRSRQDVAAPDPTSQRATLALIRKTLVADGSHGADLKGTPASIEGVLPPLTSSNEVDVQLYAIVAIVIKDFVNSWYTKITPDHTFVDEVIQIIAHCTRALEQRLRQIDITELMLDELPVLVERHIVATRTAATAQASLQYGENPLRIYHALNPHPALDPTLPPEQQRSYESAYRQLLIQGALAVLLPTEDLANACLRTLVGDIIADLILGQAVADKISQPWLIHGIVSKVVGMVAWRPTATSSLNAGQTHHPDRRISRLEQFGLLSSNTAEQEHNSPARRQSSLSAWFWKLLQSVFIAYEFLRFLLIGMAHAHHLRPRLRLHKSHQVSASTPSPYSNKSLTASSRRVVDADRPAPRAVLSYRIFGCVSTILDLSLRMPWLESSMSFCQYFLIAGSGRLGALNSTLDK</sequence>
<dbReference type="RefSeq" id="XP_007720145.1">
    <property type="nucleotide sequence ID" value="XM_007721955.1"/>
</dbReference>
<feature type="compositionally biased region" description="Polar residues" evidence="3">
    <location>
        <begin position="1"/>
        <end position="12"/>
    </location>
</feature>
<dbReference type="OrthoDB" id="5582218at2759"/>
<feature type="region of interest" description="Disordered" evidence="3">
    <location>
        <begin position="1"/>
        <end position="104"/>
    </location>
</feature>
<dbReference type="Proteomes" id="UP000019484">
    <property type="component" value="Unassembled WGS sequence"/>
</dbReference>
<evidence type="ECO:0000313" key="5">
    <source>
        <dbReference type="EMBL" id="EXJ95916.1"/>
    </source>
</evidence>
<dbReference type="GO" id="GO:0005769">
    <property type="term" value="C:early endosome"/>
    <property type="evidence" value="ECO:0007669"/>
    <property type="project" value="TreeGrafter"/>
</dbReference>
<dbReference type="InterPro" id="IPR003114">
    <property type="entry name" value="Phox_assoc"/>
</dbReference>
<dbReference type="AlphaFoldDB" id="W9Z2X4"/>
<dbReference type="eggNOG" id="ENOG502RYEC">
    <property type="taxonomic scope" value="Eukaryota"/>
</dbReference>
<dbReference type="PROSITE" id="PS51207">
    <property type="entry name" value="PXA"/>
    <property type="match status" value="1"/>
</dbReference>
<dbReference type="GO" id="GO:0035091">
    <property type="term" value="F:phosphatidylinositol binding"/>
    <property type="evidence" value="ECO:0007669"/>
    <property type="project" value="TreeGrafter"/>
</dbReference>
<protein>
    <recommendedName>
        <fullName evidence="4">PXA domain-containing protein</fullName>
    </recommendedName>
</protein>
<keyword evidence="2" id="KW-0963">Cytoplasm</keyword>
<dbReference type="STRING" id="1182541.W9Z2X4"/>
<proteinExistence type="predicted"/>
<accession>W9Z2X4</accession>
<evidence type="ECO:0000256" key="2">
    <source>
        <dbReference type="ARBA" id="ARBA00022490"/>
    </source>
</evidence>
<feature type="compositionally biased region" description="Polar residues" evidence="3">
    <location>
        <begin position="45"/>
        <end position="57"/>
    </location>
</feature>
<dbReference type="PANTHER" id="PTHR22999:SF23">
    <property type="entry name" value="SORTING NEXIN-16"/>
    <property type="match status" value="1"/>
</dbReference>
<feature type="compositionally biased region" description="Polar residues" evidence="3">
    <location>
        <begin position="75"/>
        <end position="91"/>
    </location>
</feature>
<dbReference type="HOGENOM" id="CLU_018250_0_0_1"/>
<dbReference type="GO" id="GO:0045022">
    <property type="term" value="P:early endosome to late endosome transport"/>
    <property type="evidence" value="ECO:0007669"/>
    <property type="project" value="TreeGrafter"/>
</dbReference>
<dbReference type="Pfam" id="PF02194">
    <property type="entry name" value="PXA"/>
    <property type="match status" value="1"/>
</dbReference>
<dbReference type="GeneID" id="19155944"/>
<feature type="domain" description="PXA" evidence="4">
    <location>
        <begin position="142"/>
        <end position="324"/>
    </location>
</feature>
<dbReference type="SMART" id="SM00313">
    <property type="entry name" value="PXA"/>
    <property type="match status" value="1"/>
</dbReference>
<dbReference type="EMBL" id="AMWN01000001">
    <property type="protein sequence ID" value="EXJ95916.1"/>
    <property type="molecule type" value="Genomic_DNA"/>
</dbReference>
<organism evidence="5 6">
    <name type="scientific">Capronia coronata CBS 617.96</name>
    <dbReference type="NCBI Taxonomy" id="1182541"/>
    <lineage>
        <taxon>Eukaryota</taxon>
        <taxon>Fungi</taxon>
        <taxon>Dikarya</taxon>
        <taxon>Ascomycota</taxon>
        <taxon>Pezizomycotina</taxon>
        <taxon>Eurotiomycetes</taxon>
        <taxon>Chaetothyriomycetidae</taxon>
        <taxon>Chaetothyriales</taxon>
        <taxon>Herpotrichiellaceae</taxon>
        <taxon>Capronia</taxon>
    </lineage>
</organism>